<dbReference type="RefSeq" id="WP_182843994.1">
    <property type="nucleotide sequence ID" value="NZ_BAAALP010000092.1"/>
</dbReference>
<evidence type="ECO:0000313" key="11">
    <source>
        <dbReference type="EMBL" id="MBA8951627.1"/>
    </source>
</evidence>
<proteinExistence type="inferred from homology"/>
<evidence type="ECO:0000256" key="6">
    <source>
        <dbReference type="ARBA" id="ARBA00039101"/>
    </source>
</evidence>
<evidence type="ECO:0000256" key="7">
    <source>
        <dbReference type="ARBA" id="ARBA00039751"/>
    </source>
</evidence>
<evidence type="ECO:0000256" key="4">
    <source>
        <dbReference type="ARBA" id="ARBA00022827"/>
    </source>
</evidence>
<evidence type="ECO:0000313" key="12">
    <source>
        <dbReference type="Proteomes" id="UP000572680"/>
    </source>
</evidence>
<comment type="caution">
    <text evidence="11">The sequence shown here is derived from an EMBL/GenBank/DDBJ whole genome shotgun (WGS) entry which is preliminary data.</text>
</comment>
<feature type="binding site" evidence="9">
    <location>
        <position position="270"/>
    </location>
    <ligand>
        <name>D-dopa</name>
        <dbReference type="ChEBI" id="CHEBI:149689"/>
    </ligand>
</feature>
<dbReference type="Gene3D" id="3.30.9.10">
    <property type="entry name" value="D-Amino Acid Oxidase, subunit A, domain 2"/>
    <property type="match status" value="1"/>
</dbReference>
<dbReference type="EMBL" id="JACJIA010000004">
    <property type="protein sequence ID" value="MBA8951627.1"/>
    <property type="molecule type" value="Genomic_DNA"/>
</dbReference>
<keyword evidence="4 9" id="KW-0274">FAD</keyword>
<comment type="catalytic activity">
    <reaction evidence="8">
        <text>a D-alpha-amino acid + O2 + H2O = a 2-oxocarboxylate + H2O2 + NH4(+)</text>
        <dbReference type="Rhea" id="RHEA:21816"/>
        <dbReference type="ChEBI" id="CHEBI:15377"/>
        <dbReference type="ChEBI" id="CHEBI:15379"/>
        <dbReference type="ChEBI" id="CHEBI:16240"/>
        <dbReference type="ChEBI" id="CHEBI:28938"/>
        <dbReference type="ChEBI" id="CHEBI:35179"/>
        <dbReference type="ChEBI" id="CHEBI:59871"/>
        <dbReference type="EC" id="1.4.3.3"/>
    </reaction>
    <physiologicalReaction direction="left-to-right" evidence="8">
        <dbReference type="Rhea" id="RHEA:21817"/>
    </physiologicalReaction>
</comment>
<dbReference type="GO" id="GO:0003884">
    <property type="term" value="F:D-amino-acid oxidase activity"/>
    <property type="evidence" value="ECO:0007669"/>
    <property type="project" value="UniProtKB-EC"/>
</dbReference>
<feature type="binding site" evidence="9">
    <location>
        <begin position="39"/>
        <end position="40"/>
    </location>
    <ligand>
        <name>FAD</name>
        <dbReference type="ChEBI" id="CHEBI:57692"/>
    </ligand>
</feature>
<organism evidence="11 12">
    <name type="scientific">Actinomadura namibiensis</name>
    <dbReference type="NCBI Taxonomy" id="182080"/>
    <lineage>
        <taxon>Bacteria</taxon>
        <taxon>Bacillati</taxon>
        <taxon>Actinomycetota</taxon>
        <taxon>Actinomycetes</taxon>
        <taxon>Streptosporangiales</taxon>
        <taxon>Thermomonosporaceae</taxon>
        <taxon>Actinomadura</taxon>
    </lineage>
</organism>
<reference evidence="11 12" key="1">
    <citation type="submission" date="2020-08" db="EMBL/GenBank/DDBJ databases">
        <title>Genomic Encyclopedia of Type Strains, Phase IV (KMG-IV): sequencing the most valuable type-strain genomes for metagenomic binning, comparative biology and taxonomic classification.</title>
        <authorList>
            <person name="Goeker M."/>
        </authorList>
    </citation>
    <scope>NUCLEOTIDE SEQUENCE [LARGE SCALE GENOMIC DNA]</scope>
    <source>
        <strain evidence="11 12">DSM 44197</strain>
    </source>
</reference>
<accession>A0A7W3QLM0</accession>
<dbReference type="GO" id="GO:0005737">
    <property type="term" value="C:cytoplasm"/>
    <property type="evidence" value="ECO:0007669"/>
    <property type="project" value="TreeGrafter"/>
</dbReference>
<keyword evidence="12" id="KW-1185">Reference proteome</keyword>
<evidence type="ECO:0000256" key="3">
    <source>
        <dbReference type="ARBA" id="ARBA00022630"/>
    </source>
</evidence>
<dbReference type="InterPro" id="IPR006076">
    <property type="entry name" value="FAD-dep_OxRdtase"/>
</dbReference>
<gene>
    <name evidence="11" type="ORF">HNR61_003267</name>
</gene>
<evidence type="ECO:0000259" key="10">
    <source>
        <dbReference type="Pfam" id="PF01266"/>
    </source>
</evidence>
<comment type="cofactor">
    <cofactor evidence="1 9">
        <name>FAD</name>
        <dbReference type="ChEBI" id="CHEBI:57692"/>
    </cofactor>
</comment>
<feature type="binding site" evidence="9">
    <location>
        <position position="296"/>
    </location>
    <ligand>
        <name>D-dopa</name>
        <dbReference type="ChEBI" id="CHEBI:149689"/>
    </ligand>
</feature>
<dbReference type="PIRSF" id="PIRSF000189">
    <property type="entry name" value="D-aa_oxidase"/>
    <property type="match status" value="1"/>
</dbReference>
<evidence type="ECO:0000256" key="1">
    <source>
        <dbReference type="ARBA" id="ARBA00001974"/>
    </source>
</evidence>
<feature type="domain" description="FAD dependent oxidoreductase" evidence="10">
    <location>
        <begin position="3"/>
        <end position="312"/>
    </location>
</feature>
<evidence type="ECO:0000256" key="2">
    <source>
        <dbReference type="ARBA" id="ARBA00006730"/>
    </source>
</evidence>
<feature type="binding site" evidence="9">
    <location>
        <position position="172"/>
    </location>
    <ligand>
        <name>FAD</name>
        <dbReference type="ChEBI" id="CHEBI:57692"/>
    </ligand>
</feature>
<keyword evidence="5 11" id="KW-0560">Oxidoreductase</keyword>
<evidence type="ECO:0000256" key="8">
    <source>
        <dbReference type="ARBA" id="ARBA00049547"/>
    </source>
</evidence>
<dbReference type="GO" id="GO:0019478">
    <property type="term" value="P:D-amino acid catabolic process"/>
    <property type="evidence" value="ECO:0007669"/>
    <property type="project" value="TreeGrafter"/>
</dbReference>
<name>A0A7W3QLM0_ACTNM</name>
<feature type="binding site" evidence="9">
    <location>
        <position position="155"/>
    </location>
    <ligand>
        <name>FAD</name>
        <dbReference type="ChEBI" id="CHEBI:57692"/>
    </ligand>
</feature>
<protein>
    <recommendedName>
        <fullName evidence="7">D-amino-acid oxidase</fullName>
        <ecNumber evidence="6">1.4.3.3</ecNumber>
    </recommendedName>
</protein>
<dbReference type="Proteomes" id="UP000572680">
    <property type="component" value="Unassembled WGS sequence"/>
</dbReference>
<dbReference type="Gene3D" id="3.40.50.720">
    <property type="entry name" value="NAD(P)-binding Rossmann-like Domain"/>
    <property type="match status" value="1"/>
</dbReference>
<dbReference type="Pfam" id="PF01266">
    <property type="entry name" value="DAO"/>
    <property type="match status" value="1"/>
</dbReference>
<evidence type="ECO:0000256" key="5">
    <source>
        <dbReference type="ARBA" id="ARBA00023002"/>
    </source>
</evidence>
<dbReference type="InterPro" id="IPR023209">
    <property type="entry name" value="DAO"/>
</dbReference>
<sequence>MTDTIVLGAGVSGLTTAICLAEAGAGVRVLTAAPPRETTSVVAGAIWGPCFLEPRAATLAWTERSLRDFRALADQPGTGVRMAPVLTVGQLPPAGDLPPEVRLIPDLRACAPDELPDGFGAGFRSTMPLIDMPVYLDHLTRRLTAAGGRIEHRAVRSLEEAATLAPLVANCTGLAAARLAADPTLTPSLGQHVVLTNPGLDEAFLELSGAAESTSFFPHPDRVVCGSLHTPATGDATPDPAVTERILARCRRIEPRLRDAEVVKVETALRPVRPSVRVEAGPLGPARCVHNYGHGGAGVSLSWGCAREAAALLLGQAA</sequence>
<dbReference type="AlphaFoldDB" id="A0A7W3QLM0"/>
<evidence type="ECO:0000256" key="9">
    <source>
        <dbReference type="PIRSR" id="PIRSR000189-1"/>
    </source>
</evidence>
<comment type="similarity">
    <text evidence="2">Belongs to the DAMOX/DASOX family.</text>
</comment>
<keyword evidence="3" id="KW-0285">Flavoprotein</keyword>
<dbReference type="SUPFAM" id="SSF51971">
    <property type="entry name" value="Nucleotide-binding domain"/>
    <property type="match status" value="1"/>
</dbReference>
<dbReference type="GO" id="GO:0071949">
    <property type="term" value="F:FAD binding"/>
    <property type="evidence" value="ECO:0007669"/>
    <property type="project" value="InterPro"/>
</dbReference>
<dbReference type="SUPFAM" id="SSF54373">
    <property type="entry name" value="FAD-linked reductases, C-terminal domain"/>
    <property type="match status" value="1"/>
</dbReference>
<dbReference type="EC" id="1.4.3.3" evidence="6"/>
<dbReference type="PANTHER" id="PTHR11530">
    <property type="entry name" value="D-AMINO ACID OXIDASE"/>
    <property type="match status" value="1"/>
</dbReference>
<dbReference type="PANTHER" id="PTHR11530:SF11">
    <property type="entry name" value="D-ASPARTATE OXIDASE"/>
    <property type="match status" value="1"/>
</dbReference>